<dbReference type="Pfam" id="PF04542">
    <property type="entry name" value="Sigma70_r2"/>
    <property type="match status" value="1"/>
</dbReference>
<protein>
    <submittedName>
        <fullName evidence="7">Sigma-70 family RNA polymerase sigma factor</fullName>
    </submittedName>
</protein>
<gene>
    <name evidence="7" type="ORF">CAETHG_04480</name>
</gene>
<evidence type="ECO:0000256" key="2">
    <source>
        <dbReference type="ARBA" id="ARBA00023082"/>
    </source>
</evidence>
<evidence type="ECO:0000313" key="7">
    <source>
        <dbReference type="EMBL" id="URS74486.1"/>
    </source>
</evidence>
<dbReference type="InterPro" id="IPR013325">
    <property type="entry name" value="RNA_pol_sigma_r2"/>
</dbReference>
<dbReference type="InterPro" id="IPR014284">
    <property type="entry name" value="RNA_pol_sigma-70_dom"/>
</dbReference>
<name>A0ABY4TPM5_9CLOT</name>
<dbReference type="NCBIfam" id="TIGR02937">
    <property type="entry name" value="sigma70-ECF"/>
    <property type="match status" value="1"/>
</dbReference>
<evidence type="ECO:0000256" key="1">
    <source>
        <dbReference type="ARBA" id="ARBA00023015"/>
    </source>
</evidence>
<proteinExistence type="predicted"/>
<dbReference type="InterPro" id="IPR013324">
    <property type="entry name" value="RNA_pol_sigma_r3/r4-like"/>
</dbReference>
<dbReference type="SUPFAM" id="SSF88946">
    <property type="entry name" value="Sigma2 domain of RNA polymerase sigma factors"/>
    <property type="match status" value="1"/>
</dbReference>
<dbReference type="PANTHER" id="PTHR30385">
    <property type="entry name" value="SIGMA FACTOR F FLAGELLAR"/>
    <property type="match status" value="1"/>
</dbReference>
<organism evidence="7 8">
    <name type="scientific">Clostridium autoethanogenum DSM 10061</name>
    <dbReference type="NCBI Taxonomy" id="1341692"/>
    <lineage>
        <taxon>Bacteria</taxon>
        <taxon>Bacillati</taxon>
        <taxon>Bacillota</taxon>
        <taxon>Clostridia</taxon>
        <taxon>Eubacteriales</taxon>
        <taxon>Clostridiaceae</taxon>
        <taxon>Clostridium</taxon>
    </lineage>
</organism>
<accession>A0ABY4TPM5</accession>
<dbReference type="PANTHER" id="PTHR30385:SF4">
    <property type="entry name" value="RNA POLYMERASE SIGMA-E FACTOR"/>
    <property type="match status" value="1"/>
</dbReference>
<evidence type="ECO:0000256" key="3">
    <source>
        <dbReference type="ARBA" id="ARBA00023125"/>
    </source>
</evidence>
<keyword evidence="3" id="KW-0238">DNA-binding</keyword>
<dbReference type="InterPro" id="IPR007630">
    <property type="entry name" value="RNA_pol_sigma70_r4"/>
</dbReference>
<evidence type="ECO:0000313" key="8">
    <source>
        <dbReference type="Proteomes" id="UP000017590"/>
    </source>
</evidence>
<evidence type="ECO:0000256" key="4">
    <source>
        <dbReference type="ARBA" id="ARBA00023163"/>
    </source>
</evidence>
<feature type="domain" description="RNA polymerase sigma-70 region 2" evidence="5">
    <location>
        <begin position="18"/>
        <end position="65"/>
    </location>
</feature>
<dbReference type="Gene3D" id="1.10.1740.10">
    <property type="match status" value="1"/>
</dbReference>
<dbReference type="Proteomes" id="UP000017590">
    <property type="component" value="Chromosome"/>
</dbReference>
<sequence length="160" mass="18582">MDSIIAKFSCFIIKKSCKYNIPSYDFDDLVQHGYLSVIKAVKLYKIGKGSFTTYCTNSIVNNFNALLKRHIKHFREVQDEGVLSIQPYDFTLEDEVIAFDQAEKITLALCNLQDIEIKIIKSVYMEGRTLKETAEMLNIKYRHAIEIKKSALNKLRKYLK</sequence>
<keyword evidence="8" id="KW-1185">Reference proteome</keyword>
<dbReference type="Gene3D" id="1.10.10.10">
    <property type="entry name" value="Winged helix-like DNA-binding domain superfamily/Winged helix DNA-binding domain"/>
    <property type="match status" value="1"/>
</dbReference>
<keyword evidence="4" id="KW-0804">Transcription</keyword>
<dbReference type="InterPro" id="IPR036388">
    <property type="entry name" value="WH-like_DNA-bd_sf"/>
</dbReference>
<dbReference type="Pfam" id="PF04545">
    <property type="entry name" value="Sigma70_r4"/>
    <property type="match status" value="1"/>
</dbReference>
<reference evidence="8" key="1">
    <citation type="journal article" date="2014" name="Biotechnol. Biofuels">
        <title>Comparison of single-molecule sequencing and hybrid approaches for finishing the genome of Clostridium autoethanogenum and analysis of CRISPR systems in industrial relevant Clostridia.</title>
        <authorList>
            <person name="Brown S.D."/>
            <person name="Nagaraju S."/>
            <person name="Utturkar S."/>
            <person name="De Tissera S."/>
            <person name="Segovia S."/>
            <person name="Mitchell W."/>
            <person name="Land M.L."/>
            <person name="Dassanayake A."/>
            <person name="Kopke M."/>
        </authorList>
    </citation>
    <scope>NUCLEOTIDE SEQUENCE [LARGE SCALE GENOMIC DNA]</scope>
    <source>
        <strain evidence="8">DSM 10061</strain>
    </source>
</reference>
<dbReference type="EMBL" id="CP006763">
    <property type="protein sequence ID" value="URS74486.1"/>
    <property type="molecule type" value="Genomic_DNA"/>
</dbReference>
<dbReference type="InterPro" id="IPR007627">
    <property type="entry name" value="RNA_pol_sigma70_r2"/>
</dbReference>
<feature type="domain" description="RNA polymerase sigma-70 region 4" evidence="6">
    <location>
        <begin position="109"/>
        <end position="157"/>
    </location>
</feature>
<dbReference type="RefSeq" id="WP_051154309.1">
    <property type="nucleotide sequence ID" value="NC_022592.1"/>
</dbReference>
<dbReference type="SUPFAM" id="SSF88659">
    <property type="entry name" value="Sigma3 and sigma4 domains of RNA polymerase sigma factors"/>
    <property type="match status" value="1"/>
</dbReference>
<evidence type="ECO:0000259" key="6">
    <source>
        <dbReference type="Pfam" id="PF04545"/>
    </source>
</evidence>
<evidence type="ECO:0000259" key="5">
    <source>
        <dbReference type="Pfam" id="PF04542"/>
    </source>
</evidence>
<keyword evidence="1" id="KW-0805">Transcription regulation</keyword>
<keyword evidence="2" id="KW-0731">Sigma factor</keyword>